<sequence>MQTTHFKKMLLASAIAMGLAAAPASQAEVKIGLITTLSGGGAALGQDQRDGFMLAVEQNGGKLGGQDVSVIIEDDQLKPEQGVQIARKLVNNDKVDFVTGIIFSNVMMAARTPILDSKTFLIGSNAGPSPMSGAECSPYFFSTSWNNDQLHEGGGQIATDQGYKKMYIMAPNYQAGKDALAGFKRFYKGEVVDEVYTQIGQMDYSVEIAQLQQANPDAVYVFYPGGMGVNFVKQYRQAGLLGKVPLISASTVDGSTLPALQDIALGVITHAPYAPNLDNAQNKQFVEAFEKKYNRSPSLYAAQSYDAANLIASAIKKLDGNLQDKEAVRKALEAADFDSVRGNFKYNTNHFPITDWYRVDVVKGKDGKAELSATGVVFKDHKDAYFEQCKM</sequence>
<organism evidence="5 6">
    <name type="scientific">Pusillimonas noertemannii</name>
    <dbReference type="NCBI Taxonomy" id="305977"/>
    <lineage>
        <taxon>Bacteria</taxon>
        <taxon>Pseudomonadati</taxon>
        <taxon>Pseudomonadota</taxon>
        <taxon>Betaproteobacteria</taxon>
        <taxon>Burkholderiales</taxon>
        <taxon>Alcaligenaceae</taxon>
        <taxon>Pusillimonas</taxon>
    </lineage>
</organism>
<evidence type="ECO:0000256" key="2">
    <source>
        <dbReference type="ARBA" id="ARBA00022729"/>
    </source>
</evidence>
<comment type="similarity">
    <text evidence="1">Belongs to the leucine-binding protein family.</text>
</comment>
<gene>
    <name evidence="5" type="ORF">C7440_3445</name>
</gene>
<evidence type="ECO:0000313" key="5">
    <source>
        <dbReference type="EMBL" id="PVY60651.1"/>
    </source>
</evidence>
<evidence type="ECO:0000256" key="1">
    <source>
        <dbReference type="ARBA" id="ARBA00010062"/>
    </source>
</evidence>
<evidence type="ECO:0000256" key="3">
    <source>
        <dbReference type="SAM" id="SignalP"/>
    </source>
</evidence>
<dbReference type="PANTHER" id="PTHR30483">
    <property type="entry name" value="LEUCINE-SPECIFIC-BINDING PROTEIN"/>
    <property type="match status" value="1"/>
</dbReference>
<dbReference type="InterPro" id="IPR028082">
    <property type="entry name" value="Peripla_BP_I"/>
</dbReference>
<protein>
    <submittedName>
        <fullName evidence="5">Amino acid/amide ABC transporter substrate-binding protein (HAAT family)</fullName>
    </submittedName>
</protein>
<dbReference type="RefSeq" id="WP_017523045.1">
    <property type="nucleotide sequence ID" value="NZ_JACCEX010000007.1"/>
</dbReference>
<dbReference type="Proteomes" id="UP000246145">
    <property type="component" value="Unassembled WGS sequence"/>
</dbReference>
<dbReference type="InterPro" id="IPR051010">
    <property type="entry name" value="BCAA_transport"/>
</dbReference>
<evidence type="ECO:0000259" key="4">
    <source>
        <dbReference type="Pfam" id="PF13458"/>
    </source>
</evidence>
<feature type="domain" description="Leucine-binding protein" evidence="4">
    <location>
        <begin position="28"/>
        <end position="364"/>
    </location>
</feature>
<accession>A0A2U1CI76</accession>
<proteinExistence type="inferred from homology"/>
<keyword evidence="2 3" id="KW-0732">Signal</keyword>
<dbReference type="Pfam" id="PF13458">
    <property type="entry name" value="Peripla_BP_6"/>
    <property type="match status" value="1"/>
</dbReference>
<comment type="caution">
    <text evidence="5">The sequence shown here is derived from an EMBL/GenBank/DDBJ whole genome shotgun (WGS) entry which is preliminary data.</text>
</comment>
<dbReference type="InterPro" id="IPR028081">
    <property type="entry name" value="Leu-bd"/>
</dbReference>
<dbReference type="Gene3D" id="3.40.50.2300">
    <property type="match status" value="2"/>
</dbReference>
<dbReference type="PANTHER" id="PTHR30483:SF6">
    <property type="entry name" value="PERIPLASMIC BINDING PROTEIN OF ABC TRANSPORTER FOR NATURAL AMINO ACIDS"/>
    <property type="match status" value="1"/>
</dbReference>
<keyword evidence="6" id="KW-1185">Reference proteome</keyword>
<reference evidence="5 6" key="1">
    <citation type="submission" date="2018-04" db="EMBL/GenBank/DDBJ databases">
        <title>Genomic Encyclopedia of Type Strains, Phase IV (KMG-IV): sequencing the most valuable type-strain genomes for metagenomic binning, comparative biology and taxonomic classification.</title>
        <authorList>
            <person name="Goeker M."/>
        </authorList>
    </citation>
    <scope>NUCLEOTIDE SEQUENCE [LARGE SCALE GENOMIC DNA]</scope>
    <source>
        <strain evidence="5 6">DSM 10065</strain>
    </source>
</reference>
<name>A0A2U1CI76_9BURK</name>
<dbReference type="STRING" id="1231391.GCA_000308195_00669"/>
<dbReference type="EMBL" id="QEKO01000007">
    <property type="protein sequence ID" value="PVY60651.1"/>
    <property type="molecule type" value="Genomic_DNA"/>
</dbReference>
<dbReference type="AlphaFoldDB" id="A0A2U1CI76"/>
<dbReference type="SUPFAM" id="SSF53822">
    <property type="entry name" value="Periplasmic binding protein-like I"/>
    <property type="match status" value="1"/>
</dbReference>
<feature type="signal peptide" evidence="3">
    <location>
        <begin position="1"/>
        <end position="27"/>
    </location>
</feature>
<dbReference type="CDD" id="cd06359">
    <property type="entry name" value="PBP1_Nba-like"/>
    <property type="match status" value="1"/>
</dbReference>
<dbReference type="OrthoDB" id="8522748at2"/>
<feature type="chain" id="PRO_5015525789" evidence="3">
    <location>
        <begin position="28"/>
        <end position="391"/>
    </location>
</feature>
<evidence type="ECO:0000313" key="6">
    <source>
        <dbReference type="Proteomes" id="UP000246145"/>
    </source>
</evidence>